<dbReference type="EMBL" id="CP003261">
    <property type="protein sequence ID" value="AGK99299.1"/>
    <property type="molecule type" value="Genomic_DNA"/>
</dbReference>
<dbReference type="SFLD" id="SFLDG01129">
    <property type="entry name" value="C1.5:_HAD__Beta-PGM__Phosphata"/>
    <property type="match status" value="1"/>
</dbReference>
<dbReference type="KEGG" id="cpas:Clopa_4607"/>
<dbReference type="OrthoDB" id="9797743at2"/>
<gene>
    <name evidence="1" type="ORF">Clopa_4607</name>
</gene>
<dbReference type="PANTHER" id="PTHR18901:SF38">
    <property type="entry name" value="PSEUDOURIDINE-5'-PHOSPHATASE"/>
    <property type="match status" value="1"/>
</dbReference>
<dbReference type="InterPro" id="IPR023198">
    <property type="entry name" value="PGP-like_dom2"/>
</dbReference>
<organism evidence="1 2">
    <name type="scientific">Clostridium pasteurianum BC1</name>
    <dbReference type="NCBI Taxonomy" id="86416"/>
    <lineage>
        <taxon>Bacteria</taxon>
        <taxon>Bacillati</taxon>
        <taxon>Bacillota</taxon>
        <taxon>Clostridia</taxon>
        <taxon>Eubacteriales</taxon>
        <taxon>Clostridiaceae</taxon>
        <taxon>Clostridium</taxon>
    </lineage>
</organism>
<dbReference type="PANTHER" id="PTHR18901">
    <property type="entry name" value="2-DEOXYGLUCOSE-6-PHOSPHATE PHOSPHATASE 2"/>
    <property type="match status" value="1"/>
</dbReference>
<dbReference type="PATRIC" id="fig|86416.3.peg.4598"/>
<dbReference type="SFLD" id="SFLDS00003">
    <property type="entry name" value="Haloacid_Dehalogenase"/>
    <property type="match status" value="1"/>
</dbReference>
<dbReference type="CDD" id="cd07505">
    <property type="entry name" value="HAD_BPGM-like"/>
    <property type="match status" value="1"/>
</dbReference>
<dbReference type="NCBIfam" id="TIGR01509">
    <property type="entry name" value="HAD-SF-IA-v3"/>
    <property type="match status" value="1"/>
</dbReference>
<dbReference type="AlphaFoldDB" id="R4KFH1"/>
<accession>R4KFH1</accession>
<dbReference type="InterPro" id="IPR041492">
    <property type="entry name" value="HAD_2"/>
</dbReference>
<dbReference type="SUPFAM" id="SSF56784">
    <property type="entry name" value="HAD-like"/>
    <property type="match status" value="1"/>
</dbReference>
<dbReference type="HOGENOM" id="CLU_045011_13_1_9"/>
<evidence type="ECO:0000313" key="2">
    <source>
        <dbReference type="Proteomes" id="UP000013523"/>
    </source>
</evidence>
<keyword evidence="2" id="KW-1185">Reference proteome</keyword>
<name>R4KFH1_CLOPA</name>
<dbReference type="Proteomes" id="UP000013523">
    <property type="component" value="Chromosome"/>
</dbReference>
<dbReference type="RefSeq" id="WP_015617568.1">
    <property type="nucleotide sequence ID" value="NC_021182.1"/>
</dbReference>
<dbReference type="Pfam" id="PF13419">
    <property type="entry name" value="HAD_2"/>
    <property type="match status" value="1"/>
</dbReference>
<dbReference type="GO" id="GO:0016791">
    <property type="term" value="F:phosphatase activity"/>
    <property type="evidence" value="ECO:0007669"/>
    <property type="project" value="TreeGrafter"/>
</dbReference>
<proteinExistence type="predicted"/>
<dbReference type="Gene3D" id="1.10.150.240">
    <property type="entry name" value="Putative phosphatase, domain 2"/>
    <property type="match status" value="1"/>
</dbReference>
<dbReference type="STRING" id="86416.Clopa_4607"/>
<dbReference type="Gene3D" id="3.40.50.1000">
    <property type="entry name" value="HAD superfamily/HAD-like"/>
    <property type="match status" value="1"/>
</dbReference>
<protein>
    <submittedName>
        <fullName evidence="1">Haloacid dehalogenase superfamily protein, subfamily IA, variant 3 with third motif having DD or ED</fullName>
    </submittedName>
</protein>
<dbReference type="eggNOG" id="COG0637">
    <property type="taxonomic scope" value="Bacteria"/>
</dbReference>
<reference evidence="1 2" key="1">
    <citation type="submission" date="2012-01" db="EMBL/GenBank/DDBJ databases">
        <title>Complete sequence of chromosome of Clostridium pasteurianum BC1.</title>
        <authorList>
            <consortium name="US DOE Joint Genome Institute"/>
            <person name="Lucas S."/>
            <person name="Han J."/>
            <person name="Lapidus A."/>
            <person name="Cheng J.-F."/>
            <person name="Goodwin L."/>
            <person name="Pitluck S."/>
            <person name="Peters L."/>
            <person name="Mikhailova N."/>
            <person name="Teshima H."/>
            <person name="Detter J.C."/>
            <person name="Han C."/>
            <person name="Tapia R."/>
            <person name="Land M."/>
            <person name="Hauser L."/>
            <person name="Kyrpides N."/>
            <person name="Ivanova N."/>
            <person name="Pagani I."/>
            <person name="Dunn J."/>
            <person name="Taghavi S."/>
            <person name="Francis A."/>
            <person name="van der Lelie D."/>
            <person name="Woyke T."/>
        </authorList>
    </citation>
    <scope>NUCLEOTIDE SEQUENCE [LARGE SCALE GENOMIC DNA]</scope>
    <source>
        <strain evidence="1 2">BC1</strain>
    </source>
</reference>
<evidence type="ECO:0000313" key="1">
    <source>
        <dbReference type="EMBL" id="AGK99299.1"/>
    </source>
</evidence>
<dbReference type="InterPro" id="IPR006439">
    <property type="entry name" value="HAD-SF_hydro_IA"/>
</dbReference>
<sequence length="217" mass="24954">MLKDIKAAIFDMDGTLIDSMWVWDLIDVTYLKRRNLITPPNLRSDIEHLSFLEAAQYFKNKFNLLESLEEIMNEWNNIAYHEYAHNVKLKPFVKEYLLKLKSLDIKLGLATSNCTLLLETVLKKHGIYNLFNTITTTDEVNRGKNFPDIYLLTAQKLQVPPKNCIVFEDILPAVMGAKAAGMKVIGVHDSYAEPQKKDIIERADKYILGYKELTEAV</sequence>
<dbReference type="InterPro" id="IPR023214">
    <property type="entry name" value="HAD_sf"/>
</dbReference>
<dbReference type="InterPro" id="IPR036412">
    <property type="entry name" value="HAD-like_sf"/>
</dbReference>